<gene>
    <name evidence="3" type="ORF">ILUMI_15503</name>
</gene>
<keyword evidence="4" id="KW-1185">Reference proteome</keyword>
<evidence type="ECO:0000259" key="2">
    <source>
        <dbReference type="Pfam" id="PF23055"/>
    </source>
</evidence>
<dbReference type="EMBL" id="VTPC01048302">
    <property type="protein sequence ID" value="KAF2890670.1"/>
    <property type="molecule type" value="Genomic_DNA"/>
</dbReference>
<protein>
    <recommendedName>
        <fullName evidence="2">DUF7041 domain-containing protein</fullName>
    </recommendedName>
</protein>
<sequence>TLEVIEDVIVSPPTAARYEEIKNELIKRLSASQEQRLRQLLEREEIGDRTPSTFLRRLRSLGDNTVSDDLIKSLLLNRLPTTLQAILAVSSETSLNKLAELAVKINESTPRGQVASVSTSNPELETIRKQL</sequence>
<comment type="caution">
    <text evidence="3">The sequence shown here is derived from an EMBL/GenBank/DDBJ whole genome shotgun (WGS) entry which is preliminary data.</text>
</comment>
<dbReference type="Proteomes" id="UP000801492">
    <property type="component" value="Unassembled WGS sequence"/>
</dbReference>
<dbReference type="AlphaFoldDB" id="A0A8K0G3T5"/>
<feature type="non-terminal residue" evidence="3">
    <location>
        <position position="1"/>
    </location>
</feature>
<organism evidence="3 4">
    <name type="scientific">Ignelater luminosus</name>
    <name type="common">Cucubano</name>
    <name type="synonym">Pyrophorus luminosus</name>
    <dbReference type="NCBI Taxonomy" id="2038154"/>
    <lineage>
        <taxon>Eukaryota</taxon>
        <taxon>Metazoa</taxon>
        <taxon>Ecdysozoa</taxon>
        <taxon>Arthropoda</taxon>
        <taxon>Hexapoda</taxon>
        <taxon>Insecta</taxon>
        <taxon>Pterygota</taxon>
        <taxon>Neoptera</taxon>
        <taxon>Endopterygota</taxon>
        <taxon>Coleoptera</taxon>
        <taxon>Polyphaga</taxon>
        <taxon>Elateriformia</taxon>
        <taxon>Elateroidea</taxon>
        <taxon>Elateridae</taxon>
        <taxon>Agrypninae</taxon>
        <taxon>Pyrophorini</taxon>
        <taxon>Ignelater</taxon>
    </lineage>
</organism>
<evidence type="ECO:0000313" key="4">
    <source>
        <dbReference type="Proteomes" id="UP000801492"/>
    </source>
</evidence>
<evidence type="ECO:0000256" key="1">
    <source>
        <dbReference type="SAM" id="MobiDB-lite"/>
    </source>
</evidence>
<feature type="compositionally biased region" description="Polar residues" evidence="1">
    <location>
        <begin position="112"/>
        <end position="123"/>
    </location>
</feature>
<reference evidence="3" key="1">
    <citation type="submission" date="2019-08" db="EMBL/GenBank/DDBJ databases">
        <title>The genome of the North American firefly Photinus pyralis.</title>
        <authorList>
            <consortium name="Photinus pyralis genome working group"/>
            <person name="Fallon T.R."/>
            <person name="Sander Lower S.E."/>
            <person name="Weng J.-K."/>
        </authorList>
    </citation>
    <scope>NUCLEOTIDE SEQUENCE</scope>
    <source>
        <strain evidence="3">TRF0915ILg1</strain>
        <tissue evidence="3">Whole body</tissue>
    </source>
</reference>
<dbReference type="Pfam" id="PF23055">
    <property type="entry name" value="DUF7041"/>
    <property type="match status" value="1"/>
</dbReference>
<feature type="domain" description="DUF7041" evidence="2">
    <location>
        <begin position="3"/>
        <end position="42"/>
    </location>
</feature>
<dbReference type="OrthoDB" id="8018451at2759"/>
<evidence type="ECO:0000313" key="3">
    <source>
        <dbReference type="EMBL" id="KAF2890670.1"/>
    </source>
</evidence>
<dbReference type="InterPro" id="IPR055469">
    <property type="entry name" value="DUF7041"/>
</dbReference>
<dbReference type="PANTHER" id="PTHR33327">
    <property type="entry name" value="ENDONUCLEASE"/>
    <property type="match status" value="1"/>
</dbReference>
<proteinExistence type="predicted"/>
<feature type="region of interest" description="Disordered" evidence="1">
    <location>
        <begin position="112"/>
        <end position="131"/>
    </location>
</feature>
<name>A0A8K0G3T5_IGNLU</name>
<dbReference type="PANTHER" id="PTHR33327:SF3">
    <property type="entry name" value="RNA-DIRECTED DNA POLYMERASE"/>
    <property type="match status" value="1"/>
</dbReference>
<accession>A0A8K0G3T5</accession>